<dbReference type="Proteomes" id="UP000184301">
    <property type="component" value="Unassembled WGS sequence"/>
</dbReference>
<evidence type="ECO:0000313" key="2">
    <source>
        <dbReference type="Proteomes" id="UP000184301"/>
    </source>
</evidence>
<sequence length="77" mass="9237">MPDTPVRAAYTDTGLFNPYMNLHNQIYTPYLHFMEKKGILILALRFLDEYSWKIFFINSIVDRKTLYWQFTLLGIPM</sequence>
<reference evidence="1 2" key="1">
    <citation type="submission" date="2016-11" db="EMBL/GenBank/DDBJ databases">
        <authorList>
            <person name="Jaros S."/>
            <person name="Januszkiewicz K."/>
            <person name="Wedrychowicz H."/>
        </authorList>
    </citation>
    <scope>NUCLEOTIDE SEQUENCE [LARGE SCALE GENOMIC DNA]</scope>
    <source>
        <strain evidence="1 2">DSM 15480</strain>
    </source>
</reference>
<name>A0A1M6KNH5_9FIRM</name>
<evidence type="ECO:0000313" key="1">
    <source>
        <dbReference type="EMBL" id="SHJ60470.1"/>
    </source>
</evidence>
<dbReference type="EMBL" id="FQZY01000012">
    <property type="protein sequence ID" value="SHJ60470.1"/>
    <property type="molecule type" value="Genomic_DNA"/>
</dbReference>
<protein>
    <submittedName>
        <fullName evidence="1">Uncharacterized protein</fullName>
    </submittedName>
</protein>
<proteinExistence type="predicted"/>
<dbReference type="AlphaFoldDB" id="A0A1M6KNH5"/>
<organism evidence="1 2">
    <name type="scientific">Hespellia stercorisuis DSM 15480</name>
    <dbReference type="NCBI Taxonomy" id="1121950"/>
    <lineage>
        <taxon>Bacteria</taxon>
        <taxon>Bacillati</taxon>
        <taxon>Bacillota</taxon>
        <taxon>Clostridia</taxon>
        <taxon>Lachnospirales</taxon>
        <taxon>Lachnospiraceae</taxon>
        <taxon>Hespellia</taxon>
    </lineage>
</organism>
<accession>A0A1M6KNH5</accession>
<keyword evidence="2" id="KW-1185">Reference proteome</keyword>
<dbReference type="STRING" id="1121950.SAMN02745243_00968"/>
<gene>
    <name evidence="1" type="ORF">SAMN02745243_00968</name>
</gene>